<organism evidence="1 2">
    <name type="scientific">Gossypium arboreum</name>
    <name type="common">Tree cotton</name>
    <name type="synonym">Gossypium nanking</name>
    <dbReference type="NCBI Taxonomy" id="29729"/>
    <lineage>
        <taxon>Eukaryota</taxon>
        <taxon>Viridiplantae</taxon>
        <taxon>Streptophyta</taxon>
        <taxon>Embryophyta</taxon>
        <taxon>Tracheophyta</taxon>
        <taxon>Spermatophyta</taxon>
        <taxon>Magnoliopsida</taxon>
        <taxon>eudicotyledons</taxon>
        <taxon>Gunneridae</taxon>
        <taxon>Pentapetalae</taxon>
        <taxon>rosids</taxon>
        <taxon>malvids</taxon>
        <taxon>Malvales</taxon>
        <taxon>Malvaceae</taxon>
        <taxon>Malvoideae</taxon>
        <taxon>Gossypium</taxon>
    </lineage>
</organism>
<protein>
    <submittedName>
        <fullName evidence="1">Uncharacterized protein</fullName>
    </submittedName>
</protein>
<gene>
    <name evidence="1" type="ORF">F383_31090</name>
</gene>
<accession>A0A0B0PDP9</accession>
<evidence type="ECO:0000313" key="1">
    <source>
        <dbReference type="EMBL" id="KHG24568.1"/>
    </source>
</evidence>
<dbReference type="EMBL" id="KN429260">
    <property type="protein sequence ID" value="KHG24568.1"/>
    <property type="molecule type" value="Genomic_DNA"/>
</dbReference>
<evidence type="ECO:0000313" key="2">
    <source>
        <dbReference type="Proteomes" id="UP000032142"/>
    </source>
</evidence>
<dbReference type="AlphaFoldDB" id="A0A0B0PDP9"/>
<sequence length="24" mass="2557">MAWDSPLGSDDLVEGSLESGYSKL</sequence>
<name>A0A0B0PDP9_GOSAR</name>
<keyword evidence="2" id="KW-1185">Reference proteome</keyword>
<proteinExistence type="predicted"/>
<dbReference type="Proteomes" id="UP000032142">
    <property type="component" value="Unassembled WGS sequence"/>
</dbReference>
<reference evidence="2" key="1">
    <citation type="submission" date="2014-09" db="EMBL/GenBank/DDBJ databases">
        <authorList>
            <person name="Mudge J."/>
            <person name="Ramaraj T."/>
            <person name="Lindquist I.E."/>
            <person name="Bharti A.K."/>
            <person name="Sundararajan A."/>
            <person name="Cameron C.T."/>
            <person name="Woodward J.E."/>
            <person name="May G.D."/>
            <person name="Brubaker C."/>
            <person name="Broadhvest J."/>
            <person name="Wilkins T.A."/>
        </authorList>
    </citation>
    <scope>NUCLEOTIDE SEQUENCE</scope>
    <source>
        <strain evidence="2">cv. AKA8401</strain>
    </source>
</reference>